<reference evidence="6 7" key="1">
    <citation type="journal article" date="2023" name="Microbiol. Resour. Announc.">
        <title>Complete Genome Sequence of Imperialibacter roseus strain P4T.</title>
        <authorList>
            <person name="Tizabi D.R."/>
            <person name="Bachvaroff T."/>
            <person name="Hill R.T."/>
        </authorList>
    </citation>
    <scope>NUCLEOTIDE SEQUENCE [LARGE SCALE GENOMIC DNA]</scope>
    <source>
        <strain evidence="6 7">P4T</strain>
    </source>
</reference>
<gene>
    <name evidence="6" type="ORF">RT717_14035</name>
</gene>
<evidence type="ECO:0000256" key="3">
    <source>
        <dbReference type="PROSITE-ProRule" id="PRU00473"/>
    </source>
</evidence>
<accession>A0ABZ0IJN2</accession>
<evidence type="ECO:0000256" key="1">
    <source>
        <dbReference type="ARBA" id="ARBA00005445"/>
    </source>
</evidence>
<dbReference type="Gene3D" id="3.30.1330.60">
    <property type="entry name" value="OmpA-like domain"/>
    <property type="match status" value="1"/>
</dbReference>
<feature type="chain" id="PRO_5046488245" evidence="4">
    <location>
        <begin position="26"/>
        <end position="836"/>
    </location>
</feature>
<dbReference type="SUPFAM" id="SSF103088">
    <property type="entry name" value="OmpA-like"/>
    <property type="match status" value="1"/>
</dbReference>
<keyword evidence="2 4" id="KW-0732">Signal</keyword>
<protein>
    <submittedName>
        <fullName evidence="6">Ice-binding family protein</fullName>
    </submittedName>
</protein>
<keyword evidence="7" id="KW-1185">Reference proteome</keyword>
<comment type="similarity">
    <text evidence="1">Belongs to the ice-binding protein family.</text>
</comment>
<dbReference type="PANTHER" id="PTHR30329">
    <property type="entry name" value="STATOR ELEMENT OF FLAGELLAR MOTOR COMPLEX"/>
    <property type="match status" value="1"/>
</dbReference>
<dbReference type="InterPro" id="IPR050330">
    <property type="entry name" value="Bact_OuterMem_StrucFunc"/>
</dbReference>
<dbReference type="EMBL" id="CP136051">
    <property type="protein sequence ID" value="WOK04195.1"/>
    <property type="molecule type" value="Genomic_DNA"/>
</dbReference>
<evidence type="ECO:0000256" key="2">
    <source>
        <dbReference type="ARBA" id="ARBA00022729"/>
    </source>
</evidence>
<evidence type="ECO:0000256" key="4">
    <source>
        <dbReference type="SAM" id="SignalP"/>
    </source>
</evidence>
<dbReference type="PANTHER" id="PTHR30329:SF20">
    <property type="entry name" value="EXPORTED PROTEIN"/>
    <property type="match status" value="1"/>
</dbReference>
<dbReference type="InterPro" id="IPR036737">
    <property type="entry name" value="OmpA-like_sf"/>
</dbReference>
<evidence type="ECO:0000313" key="7">
    <source>
        <dbReference type="Proteomes" id="UP001302349"/>
    </source>
</evidence>
<name>A0ABZ0IJN2_9BACT</name>
<feature type="domain" description="OmpA-like" evidence="5">
    <location>
        <begin position="716"/>
        <end position="836"/>
    </location>
</feature>
<dbReference type="InterPro" id="IPR021884">
    <property type="entry name" value="Ice-bd_prot"/>
</dbReference>
<sequence>MKTASKPMQSAKLLFAGGFSPPAAAAMAQAISGEMGGLTLMPGTYTADSFIIQAGNLTLDARGDAEAVWIFEASHRITTLGSHGGNVVLRGEAQAKNIFWKTDGTISIGSGTSFSGKLQPLTPMTIMSKANHKSSMPASYKLAIDIIKNFYHKMKTITNYKKVLQPSHALYSLTILSLIFSALILTGIQAPLQAQDASPTEYTRPSWHFGVAAGGNFNFYRGTTQQLNDDLTVPTAFRHGKGLGLYVAPSIEFYKPDTRFGVILQGGYDSRKGSWDQVLTSCNCPADLSTNLGYISIEPSLRFAPFKSDFYLYAGPRFAFNRTSAFTYELGINPAFPEQAATPPVKGDFSNIEKTVISMQVGAGYDIQLSSVNHKTQFVLSPFASFQPQFGQDPRSTETWHNTTVRLGAALKFGKGKEIIKDVPPVPEEMAAIGLPEVQFTVVSPANIPIERRVRETFPLRNYVFFDLGSTEIPDRYVTINKTQVKDFKEDQLEVFTPKHLTGRSDRGMVVYYNILNILGDRMGKNPQATINLVGSSRKSPEDGREMATTIKTYLVDVFGINAARISVDGRSKSKIPSQQPGGTEELVLLQQEDRRVSIESSSPALLMEFQSGPEAALKPVEFVAVQVAPIDSYVSFRVDGADEAFESWSLDIKDEQGKVQSFGPFTRELVNLPGKSILGTTPKGKYEVTMIGQTPDGKTVKKEATVNMVLWTPEVDEMGMRYSVIYEFNNSTAIAMYEKYLTEIVAPKIPHGGTVIIHGHTDVVGDAANNEKLSLARANDVKTILTKALSKAGRTDVTFKVLGFGEEERMMPFGNKWPEERFYNRTVLIDIIPAK</sequence>
<dbReference type="InterPro" id="IPR006665">
    <property type="entry name" value="OmpA-like"/>
</dbReference>
<keyword evidence="3" id="KW-0472">Membrane</keyword>
<dbReference type="RefSeq" id="WP_317487012.1">
    <property type="nucleotide sequence ID" value="NZ_CP136051.1"/>
</dbReference>
<dbReference type="Pfam" id="PF11999">
    <property type="entry name" value="Ice_binding"/>
    <property type="match status" value="1"/>
</dbReference>
<evidence type="ECO:0000313" key="6">
    <source>
        <dbReference type="EMBL" id="WOK04195.1"/>
    </source>
</evidence>
<feature type="signal peptide" evidence="4">
    <location>
        <begin position="1"/>
        <end position="25"/>
    </location>
</feature>
<organism evidence="6 7">
    <name type="scientific">Imperialibacter roseus</name>
    <dbReference type="NCBI Taxonomy" id="1324217"/>
    <lineage>
        <taxon>Bacteria</taxon>
        <taxon>Pseudomonadati</taxon>
        <taxon>Bacteroidota</taxon>
        <taxon>Cytophagia</taxon>
        <taxon>Cytophagales</taxon>
        <taxon>Flammeovirgaceae</taxon>
        <taxon>Imperialibacter</taxon>
    </lineage>
</organism>
<dbReference type="PROSITE" id="PS51123">
    <property type="entry name" value="OMPA_2"/>
    <property type="match status" value="1"/>
</dbReference>
<dbReference type="Proteomes" id="UP001302349">
    <property type="component" value="Chromosome"/>
</dbReference>
<proteinExistence type="inferred from homology"/>
<evidence type="ECO:0000259" key="5">
    <source>
        <dbReference type="PROSITE" id="PS51123"/>
    </source>
</evidence>